<keyword evidence="1" id="KW-1133">Transmembrane helix</keyword>
<evidence type="ECO:0000313" key="2">
    <source>
        <dbReference type="EMBL" id="MFD1425550.1"/>
    </source>
</evidence>
<evidence type="ECO:0000313" key="3">
    <source>
        <dbReference type="Proteomes" id="UP001597282"/>
    </source>
</evidence>
<evidence type="ECO:0000256" key="1">
    <source>
        <dbReference type="SAM" id="Phobius"/>
    </source>
</evidence>
<dbReference type="InterPro" id="IPR054615">
    <property type="entry name" value="Symport_access"/>
</dbReference>
<dbReference type="NCBIfam" id="NF045580">
    <property type="entry name" value="symport_access"/>
    <property type="match status" value="1"/>
</dbReference>
<keyword evidence="1" id="KW-0472">Membrane</keyword>
<dbReference type="RefSeq" id="WP_380162389.1">
    <property type="nucleotide sequence ID" value="NZ_JBHTNU010000001.1"/>
</dbReference>
<dbReference type="Proteomes" id="UP001597282">
    <property type="component" value="Unassembled WGS sequence"/>
</dbReference>
<proteinExistence type="predicted"/>
<reference evidence="3" key="1">
    <citation type="journal article" date="2019" name="Int. J. Syst. Evol. Microbiol.">
        <title>The Global Catalogue of Microorganisms (GCM) 10K type strain sequencing project: providing services to taxonomists for standard genome sequencing and annotation.</title>
        <authorList>
            <consortium name="The Broad Institute Genomics Platform"/>
            <consortium name="The Broad Institute Genome Sequencing Center for Infectious Disease"/>
            <person name="Wu L."/>
            <person name="Ma J."/>
        </authorList>
    </citation>
    <scope>NUCLEOTIDE SEQUENCE [LARGE SCALE GENOMIC DNA]</scope>
    <source>
        <strain evidence="3">S1</strain>
    </source>
</reference>
<feature type="transmembrane region" description="Helical" evidence="1">
    <location>
        <begin position="12"/>
        <end position="32"/>
    </location>
</feature>
<organism evidence="2 3">
    <name type="scientific">Kroppenstedtia sanguinis</name>
    <dbReference type="NCBI Taxonomy" id="1380684"/>
    <lineage>
        <taxon>Bacteria</taxon>
        <taxon>Bacillati</taxon>
        <taxon>Bacillota</taxon>
        <taxon>Bacilli</taxon>
        <taxon>Bacillales</taxon>
        <taxon>Thermoactinomycetaceae</taxon>
        <taxon>Kroppenstedtia</taxon>
    </lineage>
</organism>
<dbReference type="EMBL" id="JBHTNU010000001">
    <property type="protein sequence ID" value="MFD1425550.1"/>
    <property type="molecule type" value="Genomic_DNA"/>
</dbReference>
<keyword evidence="1" id="KW-0812">Transmembrane</keyword>
<protein>
    <submittedName>
        <fullName evidence="2">Symporter small accessory protein</fullName>
    </submittedName>
</protein>
<comment type="caution">
    <text evidence="2">The sequence shown here is derived from an EMBL/GenBank/DDBJ whole genome shotgun (WGS) entry which is preliminary data.</text>
</comment>
<name>A0ABW4C7B3_9BACL</name>
<keyword evidence="3" id="KW-1185">Reference proteome</keyword>
<gene>
    <name evidence="2" type="ORF">ACFQ4Y_01205</name>
</gene>
<accession>A0ABW4C7B3</accession>
<sequence length="40" mass="4106">MLLGMEDPVITLVWVGTVLSAVGCVLFGAIAWNKGGDGSK</sequence>